<name>A0A381NX04_9ZZZZ</name>
<accession>A0A381NX04</accession>
<dbReference type="EMBL" id="UINC01000665">
    <property type="protein sequence ID" value="SUZ59151.1"/>
    <property type="molecule type" value="Genomic_DNA"/>
</dbReference>
<evidence type="ECO:0008006" key="2">
    <source>
        <dbReference type="Google" id="ProtNLM"/>
    </source>
</evidence>
<evidence type="ECO:0000313" key="1">
    <source>
        <dbReference type="EMBL" id="SUZ59151.1"/>
    </source>
</evidence>
<feature type="non-terminal residue" evidence="1">
    <location>
        <position position="59"/>
    </location>
</feature>
<dbReference type="AlphaFoldDB" id="A0A381NX04"/>
<sequence length="59" mass="7086">MQKLLLYLFLFIFIFSCQKKETLFVRLTSSESNIAFRNDLNENEEFNIIEYLYFYNGGG</sequence>
<proteinExistence type="predicted"/>
<reference evidence="1" key="1">
    <citation type="submission" date="2018-05" db="EMBL/GenBank/DDBJ databases">
        <authorList>
            <person name="Lanie J.A."/>
            <person name="Ng W.-L."/>
            <person name="Kazmierczak K.M."/>
            <person name="Andrzejewski T.M."/>
            <person name="Davidsen T.M."/>
            <person name="Wayne K.J."/>
            <person name="Tettelin H."/>
            <person name="Glass J.I."/>
            <person name="Rusch D."/>
            <person name="Podicherti R."/>
            <person name="Tsui H.-C.T."/>
            <person name="Winkler M.E."/>
        </authorList>
    </citation>
    <scope>NUCLEOTIDE SEQUENCE</scope>
</reference>
<protein>
    <recommendedName>
        <fullName evidence="2">Lipoprotein</fullName>
    </recommendedName>
</protein>
<dbReference type="PROSITE" id="PS51257">
    <property type="entry name" value="PROKAR_LIPOPROTEIN"/>
    <property type="match status" value="1"/>
</dbReference>
<gene>
    <name evidence="1" type="ORF">METZ01_LOCUS12005</name>
</gene>
<organism evidence="1">
    <name type="scientific">marine metagenome</name>
    <dbReference type="NCBI Taxonomy" id="408172"/>
    <lineage>
        <taxon>unclassified sequences</taxon>
        <taxon>metagenomes</taxon>
        <taxon>ecological metagenomes</taxon>
    </lineage>
</organism>